<dbReference type="Pfam" id="PF13456">
    <property type="entry name" value="RVT_3"/>
    <property type="match status" value="1"/>
</dbReference>
<dbReference type="InterPro" id="IPR036397">
    <property type="entry name" value="RNaseH_sf"/>
</dbReference>
<dbReference type="PANTHER" id="PTHR46387">
    <property type="entry name" value="POLYNUCLEOTIDYL TRANSFERASE, RIBONUCLEASE H-LIKE SUPERFAMILY PROTEIN"/>
    <property type="match status" value="1"/>
</dbReference>
<feature type="domain" description="RNase H type-1" evidence="1">
    <location>
        <begin position="1"/>
        <end position="139"/>
    </location>
</feature>
<dbReference type="AlphaFoldDB" id="A0A1G1WAU6"/>
<comment type="caution">
    <text evidence="2">The sequence shown here is derived from an EMBL/GenBank/DDBJ whole genome shotgun (WGS) entry which is preliminary data.</text>
</comment>
<proteinExistence type="predicted"/>
<dbReference type="InterPro" id="IPR002156">
    <property type="entry name" value="RNaseH_domain"/>
</dbReference>
<dbReference type="Proteomes" id="UP000177103">
    <property type="component" value="Unassembled WGS sequence"/>
</dbReference>
<dbReference type="EMBL" id="MHCQ01000013">
    <property type="protein sequence ID" value="OGY24803.1"/>
    <property type="molecule type" value="Genomic_DNA"/>
</dbReference>
<accession>A0A1G1WAU6</accession>
<dbReference type="PANTHER" id="PTHR46387:SF2">
    <property type="entry name" value="RIBONUCLEASE HI"/>
    <property type="match status" value="1"/>
</dbReference>
<protein>
    <recommendedName>
        <fullName evidence="1">RNase H type-1 domain-containing protein</fullName>
    </recommendedName>
</protein>
<organism evidence="2 3">
    <name type="scientific">Candidatus Woykebacteria bacterium RBG_13_40_7b</name>
    <dbReference type="NCBI Taxonomy" id="1802594"/>
    <lineage>
        <taxon>Bacteria</taxon>
        <taxon>Candidatus Woykeibacteriota</taxon>
    </lineage>
</organism>
<sequence length="139" mass="15575">MPKKVTIYTDGGAKGNPGPAAGAAALEVAGNLQFFCGKYLGVKTNNEAEYEAVVWALETLKERTDSRNLSVEIRSDSNLIVNQLNGVFKLKEESLRGYIFQIRSLETNFFSVTYTFIPREKNYVADRFVKEIIGENLKQ</sequence>
<dbReference type="PROSITE" id="PS50879">
    <property type="entry name" value="RNASE_H_1"/>
    <property type="match status" value="1"/>
</dbReference>
<dbReference type="SUPFAM" id="SSF53098">
    <property type="entry name" value="Ribonuclease H-like"/>
    <property type="match status" value="1"/>
</dbReference>
<dbReference type="GO" id="GO:0003676">
    <property type="term" value="F:nucleic acid binding"/>
    <property type="evidence" value="ECO:0007669"/>
    <property type="project" value="InterPro"/>
</dbReference>
<evidence type="ECO:0000313" key="2">
    <source>
        <dbReference type="EMBL" id="OGY24803.1"/>
    </source>
</evidence>
<dbReference type="InterPro" id="IPR012337">
    <property type="entry name" value="RNaseH-like_sf"/>
</dbReference>
<dbReference type="Gene3D" id="3.30.420.10">
    <property type="entry name" value="Ribonuclease H-like superfamily/Ribonuclease H"/>
    <property type="match status" value="1"/>
</dbReference>
<reference evidence="2 3" key="1">
    <citation type="journal article" date="2016" name="Nat. Commun.">
        <title>Thousands of microbial genomes shed light on interconnected biogeochemical processes in an aquifer system.</title>
        <authorList>
            <person name="Anantharaman K."/>
            <person name="Brown C.T."/>
            <person name="Hug L.A."/>
            <person name="Sharon I."/>
            <person name="Castelle C.J."/>
            <person name="Probst A.J."/>
            <person name="Thomas B.C."/>
            <person name="Singh A."/>
            <person name="Wilkins M.J."/>
            <person name="Karaoz U."/>
            <person name="Brodie E.L."/>
            <person name="Williams K.H."/>
            <person name="Hubbard S.S."/>
            <person name="Banfield J.F."/>
        </authorList>
    </citation>
    <scope>NUCLEOTIDE SEQUENCE [LARGE SCALE GENOMIC DNA]</scope>
</reference>
<dbReference type="CDD" id="cd09279">
    <property type="entry name" value="RNase_HI_like"/>
    <property type="match status" value="1"/>
</dbReference>
<gene>
    <name evidence="2" type="ORF">A2Y57_01725</name>
</gene>
<dbReference type="GO" id="GO:0004523">
    <property type="term" value="F:RNA-DNA hybrid ribonuclease activity"/>
    <property type="evidence" value="ECO:0007669"/>
    <property type="project" value="InterPro"/>
</dbReference>
<name>A0A1G1WAU6_9BACT</name>
<evidence type="ECO:0000259" key="1">
    <source>
        <dbReference type="PROSITE" id="PS50879"/>
    </source>
</evidence>
<evidence type="ECO:0000313" key="3">
    <source>
        <dbReference type="Proteomes" id="UP000177103"/>
    </source>
</evidence>